<dbReference type="InterPro" id="IPR029039">
    <property type="entry name" value="Flavoprotein-like_sf"/>
</dbReference>
<dbReference type="Gene3D" id="3.40.50.360">
    <property type="match status" value="1"/>
</dbReference>
<accession>A0A6A4D8R0</accession>
<protein>
    <submittedName>
        <fullName evidence="1">Uncharacterized protein</fullName>
    </submittedName>
</protein>
<dbReference type="EMBL" id="QXFT01002205">
    <property type="protein sequence ID" value="KAE9302065.1"/>
    <property type="molecule type" value="Genomic_DNA"/>
</dbReference>
<sequence length="40" mass="4214">MLPAQVKGLFDACGGIWTGGEIIGKPCGIFFSSNQVDLRS</sequence>
<evidence type="ECO:0000313" key="2">
    <source>
        <dbReference type="Proteomes" id="UP000434957"/>
    </source>
</evidence>
<dbReference type="SUPFAM" id="SSF52218">
    <property type="entry name" value="Flavoproteins"/>
    <property type="match status" value="1"/>
</dbReference>
<keyword evidence="2" id="KW-1185">Reference proteome</keyword>
<dbReference type="Proteomes" id="UP000434957">
    <property type="component" value="Unassembled WGS sequence"/>
</dbReference>
<organism evidence="1 2">
    <name type="scientific">Phytophthora rubi</name>
    <dbReference type="NCBI Taxonomy" id="129364"/>
    <lineage>
        <taxon>Eukaryota</taxon>
        <taxon>Sar</taxon>
        <taxon>Stramenopiles</taxon>
        <taxon>Oomycota</taxon>
        <taxon>Peronosporomycetes</taxon>
        <taxon>Peronosporales</taxon>
        <taxon>Peronosporaceae</taxon>
        <taxon>Phytophthora</taxon>
    </lineage>
</organism>
<gene>
    <name evidence="1" type="ORF">PR003_g22376</name>
</gene>
<evidence type="ECO:0000313" key="1">
    <source>
        <dbReference type="EMBL" id="KAE9302065.1"/>
    </source>
</evidence>
<reference evidence="1 2" key="1">
    <citation type="submission" date="2018-08" db="EMBL/GenBank/DDBJ databases">
        <title>Genomic investigation of the strawberry pathogen Phytophthora fragariae indicates pathogenicity is determined by transcriptional variation in three key races.</title>
        <authorList>
            <person name="Adams T.M."/>
            <person name="Armitage A.D."/>
            <person name="Sobczyk M.K."/>
            <person name="Bates H.J."/>
            <person name="Dunwell J.M."/>
            <person name="Nellist C.F."/>
            <person name="Harrison R.J."/>
        </authorList>
    </citation>
    <scope>NUCLEOTIDE SEQUENCE [LARGE SCALE GENOMIC DNA]</scope>
    <source>
        <strain evidence="1 2">SCRP333</strain>
    </source>
</reference>
<comment type="caution">
    <text evidence="1">The sequence shown here is derived from an EMBL/GenBank/DDBJ whole genome shotgun (WGS) entry which is preliminary data.</text>
</comment>
<name>A0A6A4D8R0_9STRA</name>
<proteinExistence type="predicted"/>
<dbReference type="AlphaFoldDB" id="A0A6A4D8R0"/>